<dbReference type="SUPFAM" id="SSF53659">
    <property type="entry name" value="Isocitrate/Isopropylmalate dehydrogenase-like"/>
    <property type="match status" value="1"/>
</dbReference>
<dbReference type="Proteomes" id="UP001500974">
    <property type="component" value="Unassembled WGS sequence"/>
</dbReference>
<name>A0ABN3AZE1_9MICC</name>
<protein>
    <recommendedName>
        <fullName evidence="3">Isocitrate dehydrogenase</fullName>
    </recommendedName>
</protein>
<dbReference type="Gene3D" id="3.40.718.10">
    <property type="entry name" value="Isopropylmalate Dehydrogenase"/>
    <property type="match status" value="1"/>
</dbReference>
<sequence length="49" mass="5025">MLDHLGEDAASKSLTSAFESALADGIATPDLKGSATTAEFASEVLSRLK</sequence>
<reference evidence="1 2" key="1">
    <citation type="journal article" date="2019" name="Int. J. Syst. Evol. Microbiol.">
        <title>The Global Catalogue of Microorganisms (GCM) 10K type strain sequencing project: providing services to taxonomists for standard genome sequencing and annotation.</title>
        <authorList>
            <consortium name="The Broad Institute Genomics Platform"/>
            <consortium name="The Broad Institute Genome Sequencing Center for Infectious Disease"/>
            <person name="Wu L."/>
            <person name="Ma J."/>
        </authorList>
    </citation>
    <scope>NUCLEOTIDE SEQUENCE [LARGE SCALE GENOMIC DNA]</scope>
    <source>
        <strain evidence="1 2">JCM 14917</strain>
    </source>
</reference>
<dbReference type="EMBL" id="BAAAON010000003">
    <property type="protein sequence ID" value="GAA2177192.1"/>
    <property type="molecule type" value="Genomic_DNA"/>
</dbReference>
<evidence type="ECO:0000313" key="2">
    <source>
        <dbReference type="Proteomes" id="UP001500974"/>
    </source>
</evidence>
<organism evidence="1 2">
    <name type="scientific">Arthrobacter parietis</name>
    <dbReference type="NCBI Taxonomy" id="271434"/>
    <lineage>
        <taxon>Bacteria</taxon>
        <taxon>Bacillati</taxon>
        <taxon>Actinomycetota</taxon>
        <taxon>Actinomycetes</taxon>
        <taxon>Micrococcales</taxon>
        <taxon>Micrococcaceae</taxon>
        <taxon>Arthrobacter</taxon>
    </lineage>
</organism>
<accession>A0ABN3AZE1</accession>
<keyword evidence="2" id="KW-1185">Reference proteome</keyword>
<evidence type="ECO:0008006" key="3">
    <source>
        <dbReference type="Google" id="ProtNLM"/>
    </source>
</evidence>
<evidence type="ECO:0000313" key="1">
    <source>
        <dbReference type="EMBL" id="GAA2177192.1"/>
    </source>
</evidence>
<gene>
    <name evidence="1" type="ORF">GCM10009784_26840</name>
</gene>
<comment type="caution">
    <text evidence="1">The sequence shown here is derived from an EMBL/GenBank/DDBJ whole genome shotgun (WGS) entry which is preliminary data.</text>
</comment>
<proteinExistence type="predicted"/>